<proteinExistence type="predicted"/>
<dbReference type="InterPro" id="IPR008972">
    <property type="entry name" value="Cupredoxin"/>
</dbReference>
<evidence type="ECO:0000256" key="7">
    <source>
        <dbReference type="SAM" id="SignalP"/>
    </source>
</evidence>
<dbReference type="OrthoDB" id="2331100at2759"/>
<evidence type="ECO:0000313" key="9">
    <source>
        <dbReference type="EMBL" id="ESW23526.1"/>
    </source>
</evidence>
<accession>V7C3P2</accession>
<organism evidence="9 10">
    <name type="scientific">Phaseolus vulgaris</name>
    <name type="common">Kidney bean</name>
    <name type="synonym">French bean</name>
    <dbReference type="NCBI Taxonomy" id="3885"/>
    <lineage>
        <taxon>Eukaryota</taxon>
        <taxon>Viridiplantae</taxon>
        <taxon>Streptophyta</taxon>
        <taxon>Embryophyta</taxon>
        <taxon>Tracheophyta</taxon>
        <taxon>Spermatophyta</taxon>
        <taxon>Magnoliopsida</taxon>
        <taxon>eudicotyledons</taxon>
        <taxon>Gunneridae</taxon>
        <taxon>Pentapetalae</taxon>
        <taxon>rosids</taxon>
        <taxon>fabids</taxon>
        <taxon>Fabales</taxon>
        <taxon>Fabaceae</taxon>
        <taxon>Papilionoideae</taxon>
        <taxon>50 kb inversion clade</taxon>
        <taxon>NPAAA clade</taxon>
        <taxon>indigoferoid/millettioid clade</taxon>
        <taxon>Phaseoleae</taxon>
        <taxon>Phaseolus</taxon>
    </lineage>
</organism>
<name>V7C3P2_PHAVU</name>
<keyword evidence="5" id="KW-0325">Glycoprotein</keyword>
<evidence type="ECO:0000256" key="2">
    <source>
        <dbReference type="ARBA" id="ARBA00022723"/>
    </source>
</evidence>
<sequence length="186" mass="19582">MGHKNRVFLALIAAMIAKEVFAAQHVVGGSQGWDQSTDFNSWTSGQTFKVGDKLVFKYSSLHSVVELGKESAYKNCDISSPIQSLSNGNDVVKLDKPGTRYFTCGTLGHCSQGMKMKITIVKGNAPSPASSPSSLTSPSPSSSSSSLSSPSSSSATTDTDTSSGSHCFTSFMFIVALSLTVMVSLF</sequence>
<feature type="signal peptide" evidence="7">
    <location>
        <begin position="1"/>
        <end position="22"/>
    </location>
</feature>
<gene>
    <name evidence="9" type="ORF">PHAVU_004G054700g</name>
</gene>
<dbReference type="SUPFAM" id="SSF49503">
    <property type="entry name" value="Cupredoxins"/>
    <property type="match status" value="1"/>
</dbReference>
<feature type="chain" id="PRO_5004755333" description="Phytocyanin domain-containing protein" evidence="7">
    <location>
        <begin position="23"/>
        <end position="186"/>
    </location>
</feature>
<evidence type="ECO:0000259" key="8">
    <source>
        <dbReference type="PROSITE" id="PS51485"/>
    </source>
</evidence>
<dbReference type="PANTHER" id="PTHR33021">
    <property type="entry name" value="BLUE COPPER PROTEIN"/>
    <property type="match status" value="1"/>
</dbReference>
<evidence type="ECO:0000256" key="4">
    <source>
        <dbReference type="ARBA" id="ARBA00023008"/>
    </source>
</evidence>
<dbReference type="InterPro" id="IPR003245">
    <property type="entry name" value="Phytocyanin_dom"/>
</dbReference>
<dbReference type="PhylomeDB" id="V7C3P2"/>
<evidence type="ECO:0000256" key="3">
    <source>
        <dbReference type="ARBA" id="ARBA00022982"/>
    </source>
</evidence>
<dbReference type="Proteomes" id="UP000000226">
    <property type="component" value="Chromosome 4"/>
</dbReference>
<dbReference type="STRING" id="3885.V7C3P2"/>
<dbReference type="GO" id="GO:0046872">
    <property type="term" value="F:metal ion binding"/>
    <property type="evidence" value="ECO:0007669"/>
    <property type="project" value="UniProtKB-KW"/>
</dbReference>
<dbReference type="Pfam" id="PF02298">
    <property type="entry name" value="Cu_bind_like"/>
    <property type="match status" value="1"/>
</dbReference>
<keyword evidence="7" id="KW-0732">Signal</keyword>
<reference evidence="10" key="1">
    <citation type="journal article" date="2014" name="Nat. Genet.">
        <title>A reference genome for common bean and genome-wide analysis of dual domestications.</title>
        <authorList>
            <person name="Schmutz J."/>
            <person name="McClean P.E."/>
            <person name="Mamidi S."/>
            <person name="Wu G.A."/>
            <person name="Cannon S.B."/>
            <person name="Grimwood J."/>
            <person name="Jenkins J."/>
            <person name="Shu S."/>
            <person name="Song Q."/>
            <person name="Chavarro C."/>
            <person name="Torres-Torres M."/>
            <person name="Geffroy V."/>
            <person name="Moghaddam S.M."/>
            <person name="Gao D."/>
            <person name="Abernathy B."/>
            <person name="Barry K."/>
            <person name="Blair M."/>
            <person name="Brick M.A."/>
            <person name="Chovatia M."/>
            <person name="Gepts P."/>
            <person name="Goodstein D.M."/>
            <person name="Gonzales M."/>
            <person name="Hellsten U."/>
            <person name="Hyten D.L."/>
            <person name="Jia G."/>
            <person name="Kelly J.D."/>
            <person name="Kudrna D."/>
            <person name="Lee R."/>
            <person name="Richard M.M."/>
            <person name="Miklas P.N."/>
            <person name="Osorno J.M."/>
            <person name="Rodrigues J."/>
            <person name="Thareau V."/>
            <person name="Urrea C.A."/>
            <person name="Wang M."/>
            <person name="Yu Y."/>
            <person name="Zhang M."/>
            <person name="Wing R.A."/>
            <person name="Cregan P.B."/>
            <person name="Rokhsar D.S."/>
            <person name="Jackson S.A."/>
        </authorList>
    </citation>
    <scope>NUCLEOTIDE SEQUENCE [LARGE SCALE GENOMIC DNA]</scope>
    <source>
        <strain evidence="10">cv. G19833</strain>
    </source>
</reference>
<dbReference type="PANTHER" id="PTHR33021:SF483">
    <property type="entry name" value="PLASTOCYANIN-LIKE DOMAIN PROTEIN"/>
    <property type="match status" value="1"/>
</dbReference>
<keyword evidence="2" id="KW-0479">Metal-binding</keyword>
<dbReference type="SMR" id="V7C3P2"/>
<dbReference type="InterPro" id="IPR039391">
    <property type="entry name" value="Phytocyanin-like"/>
</dbReference>
<dbReference type="CDD" id="cd04216">
    <property type="entry name" value="Phytocyanin"/>
    <property type="match status" value="1"/>
</dbReference>
<keyword evidence="3" id="KW-0249">Electron transport</keyword>
<keyword evidence="1" id="KW-0813">Transport</keyword>
<dbReference type="PROSITE" id="PS51485">
    <property type="entry name" value="PHYTOCYANIN"/>
    <property type="match status" value="1"/>
</dbReference>
<feature type="region of interest" description="Disordered" evidence="6">
    <location>
        <begin position="122"/>
        <end position="163"/>
    </location>
</feature>
<dbReference type="EMBL" id="CM002291">
    <property type="protein sequence ID" value="ESW23526.1"/>
    <property type="molecule type" value="Genomic_DNA"/>
</dbReference>
<dbReference type="FunFam" id="2.60.40.420:FF:000003">
    <property type="entry name" value="Blue copper"/>
    <property type="match status" value="1"/>
</dbReference>
<protein>
    <recommendedName>
        <fullName evidence="8">Phytocyanin domain-containing protein</fullName>
    </recommendedName>
</protein>
<evidence type="ECO:0000256" key="1">
    <source>
        <dbReference type="ARBA" id="ARBA00022448"/>
    </source>
</evidence>
<dbReference type="Gene3D" id="2.60.40.420">
    <property type="entry name" value="Cupredoxins - blue copper proteins"/>
    <property type="match status" value="1"/>
</dbReference>
<feature type="compositionally biased region" description="Low complexity" evidence="6">
    <location>
        <begin position="126"/>
        <end position="163"/>
    </location>
</feature>
<dbReference type="GO" id="GO:0009055">
    <property type="term" value="F:electron transfer activity"/>
    <property type="evidence" value="ECO:0007669"/>
    <property type="project" value="InterPro"/>
</dbReference>
<evidence type="ECO:0000313" key="10">
    <source>
        <dbReference type="Proteomes" id="UP000000226"/>
    </source>
</evidence>
<dbReference type="eggNOG" id="ENOG502RZRN">
    <property type="taxonomic scope" value="Eukaryota"/>
</dbReference>
<dbReference type="GO" id="GO:0005886">
    <property type="term" value="C:plasma membrane"/>
    <property type="evidence" value="ECO:0007669"/>
    <property type="project" value="TreeGrafter"/>
</dbReference>
<keyword evidence="4" id="KW-0186">Copper</keyword>
<feature type="domain" description="Phytocyanin" evidence="8">
    <location>
        <begin position="23"/>
        <end position="122"/>
    </location>
</feature>
<keyword evidence="10" id="KW-1185">Reference proteome</keyword>
<dbReference type="OMA" id="ISFMANA"/>
<evidence type="ECO:0000256" key="6">
    <source>
        <dbReference type="SAM" id="MobiDB-lite"/>
    </source>
</evidence>
<dbReference type="Gramene" id="ESW23526">
    <property type="protein sequence ID" value="ESW23526"/>
    <property type="gene ID" value="PHAVU_004G054700g"/>
</dbReference>
<dbReference type="AlphaFoldDB" id="V7C3P2"/>
<evidence type="ECO:0000256" key="5">
    <source>
        <dbReference type="ARBA" id="ARBA00023180"/>
    </source>
</evidence>